<reference evidence="2 3" key="1">
    <citation type="journal article" date="2010" name="Stand. Genomic Sci.">
        <title>Complete genome sequence of Nocardiopsis dassonvillei type strain (IMRU 509).</title>
        <authorList>
            <person name="Sun H."/>
            <person name="Lapidus A."/>
            <person name="Nolan M."/>
            <person name="Lucas S."/>
            <person name="Del Rio T.G."/>
            <person name="Tice H."/>
            <person name="Cheng J.F."/>
            <person name="Tapia R."/>
            <person name="Han C."/>
            <person name="Goodwin L."/>
            <person name="Pitluck S."/>
            <person name="Pagani I."/>
            <person name="Ivanova N."/>
            <person name="Mavromatis K."/>
            <person name="Mikhailova N."/>
            <person name="Pati A."/>
            <person name="Chen A."/>
            <person name="Palaniappan K."/>
            <person name="Land M."/>
            <person name="Hauser L."/>
            <person name="Chang Y.J."/>
            <person name="Jeffries C.D."/>
            <person name="Djao O.D."/>
            <person name="Rohde M."/>
            <person name="Sikorski J."/>
            <person name="Goker M."/>
            <person name="Woyke T."/>
            <person name="Bristow J."/>
            <person name="Eisen J.A."/>
            <person name="Markowitz V."/>
            <person name="Hugenholtz P."/>
            <person name="Kyrpides N.C."/>
            <person name="Klenk H.P."/>
        </authorList>
    </citation>
    <scope>NUCLEOTIDE SEQUENCE [LARGE SCALE GENOMIC DNA]</scope>
    <source>
        <strain evidence="3">ATCC 23218 / DSM 43111 / CIP 107115 / JCM 7437 / KCTC 9190 / NBRC 14626 / NCTC 10488 / NRRL B-5397 / IMRU 509</strain>
        <plasmid evidence="3">Chromosome 2</plasmid>
    </source>
</reference>
<name>D7B8N9_NOCDD</name>
<accession>D7B8N9</accession>
<keyword evidence="3" id="KW-1185">Reference proteome</keyword>
<dbReference type="HOGENOM" id="CLU_3202626_0_0_11"/>
<proteinExistence type="predicted"/>
<evidence type="ECO:0000313" key="2">
    <source>
        <dbReference type="EMBL" id="ADH70547.1"/>
    </source>
</evidence>
<feature type="region of interest" description="Disordered" evidence="1">
    <location>
        <begin position="23"/>
        <end position="45"/>
    </location>
</feature>
<dbReference type="AlphaFoldDB" id="D7B8N9"/>
<organism evidence="2 3">
    <name type="scientific">Nocardiopsis dassonvillei (strain ATCC 23218 / DSM 43111 / CIP 107115 / JCM 7437 / KCTC 9190 / NBRC 14626 / NCTC 10488 / NRRL B-5397 / IMRU 509)</name>
    <name type="common">Actinomadura dassonvillei</name>
    <dbReference type="NCBI Taxonomy" id="446468"/>
    <lineage>
        <taxon>Bacteria</taxon>
        <taxon>Bacillati</taxon>
        <taxon>Actinomycetota</taxon>
        <taxon>Actinomycetes</taxon>
        <taxon>Streptosporangiales</taxon>
        <taxon>Nocardiopsidaceae</taxon>
        <taxon>Nocardiopsis</taxon>
    </lineage>
</organism>
<evidence type="ECO:0000256" key="1">
    <source>
        <dbReference type="SAM" id="MobiDB-lite"/>
    </source>
</evidence>
<sequence length="45" mass="5242">MEHDWDEELEEYEEGEEHFYDDEGAFGVGLPLTAGSAHGEWTRRD</sequence>
<gene>
    <name evidence="2" type="ordered locus">Ndas_5167</name>
</gene>
<protein>
    <submittedName>
        <fullName evidence="2">Uncharacterized protein</fullName>
    </submittedName>
</protein>
<dbReference type="Proteomes" id="UP000002219">
    <property type="component" value="Chromosome 2"/>
</dbReference>
<dbReference type="EMBL" id="CP002041">
    <property type="protein sequence ID" value="ADH70547.1"/>
    <property type="molecule type" value="Genomic_DNA"/>
</dbReference>
<dbReference type="RefSeq" id="WP_013156154.1">
    <property type="nucleotide sequence ID" value="NC_014211.1"/>
</dbReference>
<geneLocation type="plasmid" evidence="3">
    <name>pNDAS01</name>
</geneLocation>
<dbReference type="KEGG" id="nda:Ndas_5167"/>
<dbReference type="GeneID" id="91489451"/>
<evidence type="ECO:0000313" key="3">
    <source>
        <dbReference type="Proteomes" id="UP000002219"/>
    </source>
</evidence>